<dbReference type="EMBL" id="JAFEKC020000003">
    <property type="protein sequence ID" value="KAK0515516.1"/>
    <property type="molecule type" value="Genomic_DNA"/>
</dbReference>
<dbReference type="Proteomes" id="UP001166286">
    <property type="component" value="Unassembled WGS sequence"/>
</dbReference>
<dbReference type="AlphaFoldDB" id="A0AA39UDH6"/>
<evidence type="ECO:0000313" key="2">
    <source>
        <dbReference type="EMBL" id="KAK0515516.1"/>
    </source>
</evidence>
<name>A0AA39UDH6_9LECA</name>
<dbReference type="PANTHER" id="PTHR42080">
    <property type="entry name" value="SRR1 DOMAIN-CONTAINING PROTEIN"/>
    <property type="match status" value="1"/>
</dbReference>
<gene>
    <name evidence="2" type="ORF">JMJ35_001550</name>
</gene>
<proteinExistence type="predicted"/>
<accession>A0AA39UDH6</accession>
<comment type="caution">
    <text evidence="2">The sequence shown here is derived from an EMBL/GenBank/DDBJ whole genome shotgun (WGS) entry which is preliminary data.</text>
</comment>
<organism evidence="2 3">
    <name type="scientific">Cladonia borealis</name>
    <dbReference type="NCBI Taxonomy" id="184061"/>
    <lineage>
        <taxon>Eukaryota</taxon>
        <taxon>Fungi</taxon>
        <taxon>Dikarya</taxon>
        <taxon>Ascomycota</taxon>
        <taxon>Pezizomycotina</taxon>
        <taxon>Lecanoromycetes</taxon>
        <taxon>OSLEUM clade</taxon>
        <taxon>Lecanoromycetidae</taxon>
        <taxon>Lecanorales</taxon>
        <taxon>Lecanorineae</taxon>
        <taxon>Cladoniaceae</taxon>
        <taxon>Cladonia</taxon>
    </lineage>
</organism>
<reference evidence="2" key="1">
    <citation type="submission" date="2023-03" db="EMBL/GenBank/DDBJ databases">
        <title>Complete genome of Cladonia borealis.</title>
        <authorList>
            <person name="Park H."/>
        </authorList>
    </citation>
    <scope>NUCLEOTIDE SEQUENCE</scope>
    <source>
        <strain evidence="2">ANT050790</strain>
    </source>
</reference>
<dbReference type="InterPro" id="IPR012942">
    <property type="entry name" value="SRR1-like"/>
</dbReference>
<protein>
    <recommendedName>
        <fullName evidence="1">SRR1-like domain-containing protein</fullName>
    </recommendedName>
</protein>
<evidence type="ECO:0000259" key="1">
    <source>
        <dbReference type="Pfam" id="PF07985"/>
    </source>
</evidence>
<feature type="domain" description="SRR1-like" evidence="1">
    <location>
        <begin position="57"/>
        <end position="209"/>
    </location>
</feature>
<dbReference type="Pfam" id="PF07985">
    <property type="entry name" value="SRR1"/>
    <property type="match status" value="1"/>
</dbReference>
<dbReference type="PANTHER" id="PTHR42080:SF1">
    <property type="entry name" value="SRR1-LIKE DOMAIN-CONTAINING PROTEIN"/>
    <property type="match status" value="1"/>
</dbReference>
<evidence type="ECO:0000313" key="3">
    <source>
        <dbReference type="Proteomes" id="UP001166286"/>
    </source>
</evidence>
<sequence length="281" mass="31955">MGSSESKVPVASGHDRQAPEELKLLHDYYEKWNKEMSGTWYNLVSEKVREILALNPALKIDQCIVFGLGSLDLAMQNQHPLTGIQLVGVDTPAEMHGSLFPNEVRQLIVVRMMMDCIKEAAHPIRTCFQDPEFTELDKAYLRYHGFKVLEDDSGLSMLNSTTLMVILRWSHIFWRAALKTSPKASPAVYVGPSFQYMMDNELVAAESTRQRGHSYNLDNGTLEDYMNITNAYIFPRSESNVYEALRLKPQLEPAAAIGLQLDEMAFSKFEIRVIKTVHKDH</sequence>
<keyword evidence="3" id="KW-1185">Reference proteome</keyword>